<evidence type="ECO:0000256" key="3">
    <source>
        <dbReference type="ARBA" id="ARBA00022676"/>
    </source>
</evidence>
<evidence type="ECO:0000313" key="14">
    <source>
        <dbReference type="Proteomes" id="UP000593890"/>
    </source>
</evidence>
<comment type="subcellular location">
    <subcellularLocation>
        <location evidence="10">Cell membrane</location>
        <topology evidence="10">Peripheral membrane protein</topology>
        <orientation evidence="10">Cytoplasmic side</orientation>
    </subcellularLocation>
</comment>
<evidence type="ECO:0000256" key="8">
    <source>
        <dbReference type="ARBA" id="ARBA00023306"/>
    </source>
</evidence>
<keyword evidence="3 10" id="KW-0328">Glycosyltransferase</keyword>
<dbReference type="GO" id="GO:0050511">
    <property type="term" value="F:undecaprenyldiphospho-muramoylpentapeptide beta-N-acetylglucosaminyltransferase activity"/>
    <property type="evidence" value="ECO:0007669"/>
    <property type="project" value="UniProtKB-UniRule"/>
</dbReference>
<accession>A0A7I8D254</accession>
<dbReference type="GO" id="GO:0005886">
    <property type="term" value="C:plasma membrane"/>
    <property type="evidence" value="ECO:0007669"/>
    <property type="project" value="UniProtKB-SubCell"/>
</dbReference>
<feature type="binding site" evidence="10">
    <location>
        <position position="170"/>
    </location>
    <ligand>
        <name>UDP-N-acetyl-alpha-D-glucosamine</name>
        <dbReference type="ChEBI" id="CHEBI:57705"/>
    </ligand>
</feature>
<keyword evidence="7 10" id="KW-0472">Membrane</keyword>
<dbReference type="Pfam" id="PF03033">
    <property type="entry name" value="Glyco_transf_28"/>
    <property type="match status" value="1"/>
</dbReference>
<dbReference type="Proteomes" id="UP000593890">
    <property type="component" value="Chromosome"/>
</dbReference>
<evidence type="ECO:0000256" key="9">
    <source>
        <dbReference type="ARBA" id="ARBA00023316"/>
    </source>
</evidence>
<dbReference type="EMBL" id="AP023321">
    <property type="protein sequence ID" value="BCI60898.1"/>
    <property type="molecule type" value="Genomic_DNA"/>
</dbReference>
<comment type="pathway">
    <text evidence="10">Cell wall biogenesis; peptidoglycan biosynthesis.</text>
</comment>
<comment type="catalytic activity">
    <reaction evidence="10">
        <text>di-trans,octa-cis-undecaprenyl diphospho-N-acetyl-alpha-D-muramoyl-L-alanyl-D-glutamyl-meso-2,6-diaminopimeloyl-D-alanyl-D-alanine + UDP-N-acetyl-alpha-D-glucosamine = di-trans,octa-cis-undecaprenyl diphospho-[N-acetyl-alpha-D-glucosaminyl-(1-&gt;4)]-N-acetyl-alpha-D-muramoyl-L-alanyl-D-glutamyl-meso-2,6-diaminopimeloyl-D-alanyl-D-alanine + UDP + H(+)</text>
        <dbReference type="Rhea" id="RHEA:31227"/>
        <dbReference type="ChEBI" id="CHEBI:15378"/>
        <dbReference type="ChEBI" id="CHEBI:57705"/>
        <dbReference type="ChEBI" id="CHEBI:58223"/>
        <dbReference type="ChEBI" id="CHEBI:61387"/>
        <dbReference type="ChEBI" id="CHEBI:61388"/>
        <dbReference type="EC" id="2.4.1.227"/>
    </reaction>
</comment>
<evidence type="ECO:0000256" key="2">
    <source>
        <dbReference type="ARBA" id="ARBA00022618"/>
    </source>
</evidence>
<name>A0A7I8D254_9FIRM</name>
<dbReference type="GO" id="GO:0005975">
    <property type="term" value="P:carbohydrate metabolic process"/>
    <property type="evidence" value="ECO:0007669"/>
    <property type="project" value="InterPro"/>
</dbReference>
<dbReference type="UniPathway" id="UPA00219"/>
<dbReference type="SUPFAM" id="SSF53756">
    <property type="entry name" value="UDP-Glycosyltransferase/glycogen phosphorylase"/>
    <property type="match status" value="1"/>
</dbReference>
<evidence type="ECO:0000313" key="13">
    <source>
        <dbReference type="EMBL" id="BCI60898.1"/>
    </source>
</evidence>
<reference evidence="14" key="1">
    <citation type="submission" date="2020-07" db="EMBL/GenBank/DDBJ databases">
        <title>Complete genome sequencing of Clostridia bacterium strain 12CBH8.</title>
        <authorList>
            <person name="Sakamoto M."/>
            <person name="Murakami T."/>
            <person name="Mori H."/>
        </authorList>
    </citation>
    <scope>NUCLEOTIDE SEQUENCE [LARGE SCALE GENOMIC DNA]</scope>
    <source>
        <strain evidence="14">12CBH8</strain>
    </source>
</reference>
<feature type="domain" description="Glycosyltransferase family 28 N-terminal" evidence="11">
    <location>
        <begin position="3"/>
        <end position="146"/>
    </location>
</feature>
<keyword evidence="4 10" id="KW-0808">Transferase</keyword>
<evidence type="ECO:0000256" key="5">
    <source>
        <dbReference type="ARBA" id="ARBA00022960"/>
    </source>
</evidence>
<dbReference type="NCBIfam" id="TIGR01133">
    <property type="entry name" value="murG"/>
    <property type="match status" value="1"/>
</dbReference>
<keyword evidence="6 10" id="KW-0573">Peptidoglycan synthesis</keyword>
<dbReference type="GO" id="GO:0009252">
    <property type="term" value="P:peptidoglycan biosynthetic process"/>
    <property type="evidence" value="ECO:0007669"/>
    <property type="project" value="UniProtKB-UniRule"/>
</dbReference>
<dbReference type="InterPro" id="IPR004276">
    <property type="entry name" value="GlycoTrans_28_N"/>
</dbReference>
<organism evidence="13 14">
    <name type="scientific">Solibaculum mannosilyticum</name>
    <dbReference type="NCBI Taxonomy" id="2780922"/>
    <lineage>
        <taxon>Bacteria</taxon>
        <taxon>Bacillati</taxon>
        <taxon>Bacillota</taxon>
        <taxon>Clostridia</taxon>
        <taxon>Eubacteriales</taxon>
        <taxon>Oscillospiraceae</taxon>
        <taxon>Solibaculum</taxon>
    </lineage>
</organism>
<feature type="binding site" evidence="10">
    <location>
        <position position="199"/>
    </location>
    <ligand>
        <name>UDP-N-acetyl-alpha-D-glucosamine</name>
        <dbReference type="ChEBI" id="CHEBI:57705"/>
    </ligand>
</feature>
<dbReference type="KEGG" id="sman:C12CBH8_15370"/>
<feature type="binding site" evidence="10">
    <location>
        <position position="259"/>
    </location>
    <ligand>
        <name>UDP-N-acetyl-alpha-D-glucosamine</name>
        <dbReference type="ChEBI" id="CHEBI:57705"/>
    </ligand>
</feature>
<evidence type="ECO:0000259" key="11">
    <source>
        <dbReference type="Pfam" id="PF03033"/>
    </source>
</evidence>
<dbReference type="RefSeq" id="WP_090264200.1">
    <property type="nucleotide sequence ID" value="NZ_AP023321.1"/>
</dbReference>
<dbReference type="Pfam" id="PF04101">
    <property type="entry name" value="Glyco_tran_28_C"/>
    <property type="match status" value="1"/>
</dbReference>
<dbReference type="InterPro" id="IPR007235">
    <property type="entry name" value="Glyco_trans_28_C"/>
</dbReference>
<dbReference type="EC" id="2.4.1.227" evidence="10"/>
<dbReference type="GO" id="GO:0051301">
    <property type="term" value="P:cell division"/>
    <property type="evidence" value="ECO:0007669"/>
    <property type="project" value="UniProtKB-KW"/>
</dbReference>
<feature type="domain" description="Glycosyl transferase family 28 C-terminal" evidence="12">
    <location>
        <begin position="193"/>
        <end position="362"/>
    </location>
</feature>
<keyword evidence="8 10" id="KW-0131">Cell cycle</keyword>
<dbReference type="CDD" id="cd03785">
    <property type="entry name" value="GT28_MurG"/>
    <property type="match status" value="1"/>
</dbReference>
<evidence type="ECO:0000256" key="1">
    <source>
        <dbReference type="ARBA" id="ARBA00022475"/>
    </source>
</evidence>
<sequence>MKVLLAGGGTAGHINPALAIAGTIKKHQPDAEILFVGNQKGMEARLVGEAGYNFAAIDVRGFRRSLSPGNIVYNIGAARRAVTSSMQAGKIIQSFRPDIAVGTGGYVSGPVLRKAAKMGVPIVVHEQNAYPGVTNRMLSKSAACVMLAVEDAKSRFDAGCHIEVTGNPLRSEILTYNKQKARQELGLGDEPVILSFGGSLGADCINRAVADLLAWSYRRGGITHIHGVGKAGWEWMPKLVESKGVPLKRTKNIMVREYIDDMARCMAAADLVICRCGAITLSELQAQGKASILVPSPYVAENHQYHNAMSLVRRGAAVLIEDKDLTGPKLITQVEKLLEHPETLQEMGTKAKQTAILDASERIYKVILESASLKK</sequence>
<evidence type="ECO:0000259" key="12">
    <source>
        <dbReference type="Pfam" id="PF04101"/>
    </source>
</evidence>
<protein>
    <recommendedName>
        <fullName evidence="10">UDP-N-acetylglucosamine--N-acetylmuramyl-(pentapeptide) pyrophosphoryl-undecaprenol N-acetylglucosamine transferase</fullName>
        <ecNumber evidence="10">2.4.1.227</ecNumber>
    </recommendedName>
    <alternativeName>
        <fullName evidence="10">Undecaprenyl-PP-MurNAc-pentapeptide-UDPGlcNAc GlcNAc transferase</fullName>
    </alternativeName>
</protein>
<dbReference type="GO" id="GO:0008360">
    <property type="term" value="P:regulation of cell shape"/>
    <property type="evidence" value="ECO:0007669"/>
    <property type="project" value="UniProtKB-KW"/>
</dbReference>
<evidence type="ECO:0000256" key="7">
    <source>
        <dbReference type="ARBA" id="ARBA00023136"/>
    </source>
</evidence>
<feature type="binding site" evidence="10">
    <location>
        <begin position="10"/>
        <end position="12"/>
    </location>
    <ligand>
        <name>UDP-N-acetyl-alpha-D-glucosamine</name>
        <dbReference type="ChEBI" id="CHEBI:57705"/>
    </ligand>
</feature>
<keyword evidence="14" id="KW-1185">Reference proteome</keyword>
<feature type="binding site" evidence="10">
    <location>
        <position position="128"/>
    </location>
    <ligand>
        <name>UDP-N-acetyl-alpha-D-glucosamine</name>
        <dbReference type="ChEBI" id="CHEBI:57705"/>
    </ligand>
</feature>
<evidence type="ECO:0000256" key="6">
    <source>
        <dbReference type="ARBA" id="ARBA00022984"/>
    </source>
</evidence>
<dbReference type="HAMAP" id="MF_00033">
    <property type="entry name" value="MurG"/>
    <property type="match status" value="1"/>
</dbReference>
<comment type="function">
    <text evidence="10">Cell wall formation. Catalyzes the transfer of a GlcNAc subunit on undecaprenyl-pyrophosphoryl-MurNAc-pentapeptide (lipid intermediate I) to form undecaprenyl-pyrophosphoryl-MurNAc-(pentapeptide)GlcNAc (lipid intermediate II).</text>
</comment>
<dbReference type="PANTHER" id="PTHR21015">
    <property type="entry name" value="UDP-N-ACETYLGLUCOSAMINE--N-ACETYLMURAMYL-(PENTAPEPTIDE) PYROPHOSPHORYL-UNDECAPRENOL N-ACETYLGLUCOSAMINE TRANSFERASE 1"/>
    <property type="match status" value="1"/>
</dbReference>
<dbReference type="PANTHER" id="PTHR21015:SF22">
    <property type="entry name" value="GLYCOSYLTRANSFERASE"/>
    <property type="match status" value="1"/>
</dbReference>
<comment type="caution">
    <text evidence="10">Lacks conserved residue(s) required for the propagation of feature annotation.</text>
</comment>
<evidence type="ECO:0000256" key="4">
    <source>
        <dbReference type="ARBA" id="ARBA00022679"/>
    </source>
</evidence>
<gene>
    <name evidence="10" type="primary">murG</name>
    <name evidence="13" type="ORF">C12CBH8_15370</name>
</gene>
<comment type="similarity">
    <text evidence="10">Belongs to the glycosyltransferase 28 family. MurG subfamily.</text>
</comment>
<keyword evidence="2 10" id="KW-0132">Cell division</keyword>
<dbReference type="Gene3D" id="3.40.50.2000">
    <property type="entry name" value="Glycogen Phosphorylase B"/>
    <property type="match status" value="2"/>
</dbReference>
<dbReference type="GO" id="GO:0071555">
    <property type="term" value="P:cell wall organization"/>
    <property type="evidence" value="ECO:0007669"/>
    <property type="project" value="UniProtKB-KW"/>
</dbReference>
<dbReference type="InterPro" id="IPR006009">
    <property type="entry name" value="GlcNAc_MurG"/>
</dbReference>
<keyword evidence="5 10" id="KW-0133">Cell shape</keyword>
<keyword evidence="9 10" id="KW-0961">Cell wall biogenesis/degradation</keyword>
<dbReference type="AlphaFoldDB" id="A0A7I8D254"/>
<keyword evidence="1 10" id="KW-1003">Cell membrane</keyword>
<evidence type="ECO:0000256" key="10">
    <source>
        <dbReference type="HAMAP-Rule" id="MF_00033"/>
    </source>
</evidence>
<proteinExistence type="inferred from homology"/>
<feature type="binding site" evidence="10">
    <location>
        <position position="304"/>
    </location>
    <ligand>
        <name>UDP-N-acetyl-alpha-D-glucosamine</name>
        <dbReference type="ChEBI" id="CHEBI:57705"/>
    </ligand>
</feature>